<protein>
    <submittedName>
        <fullName evidence="2">ABC-three component system protein</fullName>
    </submittedName>
</protein>
<proteinExistence type="predicted"/>
<accession>A0ABW8SRL0</accession>
<gene>
    <name evidence="2" type="ORF">ACJDU8_23210</name>
</gene>
<dbReference type="Proteomes" id="UP001623660">
    <property type="component" value="Unassembled WGS sequence"/>
</dbReference>
<sequence>MSDHQASEQMIGYLYQVRFALYLLLNNDNEQSKISIEKFDDIAFSYDDTPEIMIQLKHHVKSYGDLNNASTDIWRTLKVWLDLIKENESWIYETKFIIITTATAPIDSAANYLRANNETRDSIAAYKLLKKVALESKNKGHSGYYKAFNDISEKLAQQLLDCVYVVDKSSNIVNIELDIRKAIRYSTLPQYEDHVCERLEGWWYKKSIEALCSKEPIFISQSQVRSFIVSVSQEYAPDNLPIDITGFEDVNLEDIPLSDRIFYEQLKIICLRSNRMRVAIRDYYRAFRQRANWVRNDLLYLNELDKYEDRLVDEWEHLFCAMQDDLDDYGDGLTEEVKIKNGKHLFNTIEEKDIRIRERCSNAFVMRGSYQMLANQLKVGWHPDFYERLKSLLKK</sequence>
<name>A0ABW8SRL0_9CLOT</name>
<dbReference type="RefSeq" id="WP_406794556.1">
    <property type="nucleotide sequence ID" value="NZ_JBJHZX010000061.1"/>
</dbReference>
<keyword evidence="3" id="KW-1185">Reference proteome</keyword>
<evidence type="ECO:0000313" key="3">
    <source>
        <dbReference type="Proteomes" id="UP001623660"/>
    </source>
</evidence>
<evidence type="ECO:0000259" key="1">
    <source>
        <dbReference type="Pfam" id="PF20283"/>
    </source>
</evidence>
<dbReference type="EMBL" id="JBJHZX010000061">
    <property type="protein sequence ID" value="MFL0198448.1"/>
    <property type="molecule type" value="Genomic_DNA"/>
</dbReference>
<evidence type="ECO:0000313" key="2">
    <source>
        <dbReference type="EMBL" id="MFL0198448.1"/>
    </source>
</evidence>
<dbReference type="InterPro" id="IPR046913">
    <property type="entry name" value="ABC-3C_CTD7"/>
</dbReference>
<dbReference type="Pfam" id="PF20283">
    <property type="entry name" value="CTD7"/>
    <property type="match status" value="1"/>
</dbReference>
<feature type="domain" description="ABC-three component systems C-terminal" evidence="1">
    <location>
        <begin position="262"/>
        <end position="389"/>
    </location>
</feature>
<organism evidence="2 3">
    <name type="scientific">Candidatus Clostridium eludens</name>
    <dbReference type="NCBI Taxonomy" id="3381663"/>
    <lineage>
        <taxon>Bacteria</taxon>
        <taxon>Bacillati</taxon>
        <taxon>Bacillota</taxon>
        <taxon>Clostridia</taxon>
        <taxon>Eubacteriales</taxon>
        <taxon>Clostridiaceae</taxon>
        <taxon>Clostridium</taxon>
    </lineage>
</organism>
<comment type="caution">
    <text evidence="2">The sequence shown here is derived from an EMBL/GenBank/DDBJ whole genome shotgun (WGS) entry which is preliminary data.</text>
</comment>
<reference evidence="2 3" key="1">
    <citation type="submission" date="2024-11" db="EMBL/GenBank/DDBJ databases">
        <authorList>
            <person name="Heng Y.C."/>
            <person name="Lim A.C.H."/>
            <person name="Lee J.K.Y."/>
            <person name="Kittelmann S."/>
        </authorList>
    </citation>
    <scope>NUCLEOTIDE SEQUENCE [LARGE SCALE GENOMIC DNA]</scope>
    <source>
        <strain evidence="2 3">WILCCON 0269</strain>
    </source>
</reference>